<evidence type="ECO:0000313" key="1">
    <source>
        <dbReference type="EMBL" id="CAI2361488.1"/>
    </source>
</evidence>
<reference evidence="1" key="1">
    <citation type="submission" date="2023-07" db="EMBL/GenBank/DDBJ databases">
        <authorList>
            <consortium name="AG Swart"/>
            <person name="Singh M."/>
            <person name="Singh A."/>
            <person name="Seah K."/>
            <person name="Emmerich C."/>
        </authorList>
    </citation>
    <scope>NUCLEOTIDE SEQUENCE</scope>
    <source>
        <strain evidence="1">DP1</strain>
    </source>
</reference>
<dbReference type="AlphaFoldDB" id="A0AAD1U400"/>
<dbReference type="Proteomes" id="UP001295684">
    <property type="component" value="Unassembled WGS sequence"/>
</dbReference>
<dbReference type="EMBL" id="CAMPGE010002678">
    <property type="protein sequence ID" value="CAI2361488.1"/>
    <property type="molecule type" value="Genomic_DNA"/>
</dbReference>
<gene>
    <name evidence="1" type="ORF">ECRASSUSDP1_LOCUS2799</name>
</gene>
<proteinExistence type="predicted"/>
<keyword evidence="2" id="KW-1185">Reference proteome</keyword>
<name>A0AAD1U400_EUPCR</name>
<evidence type="ECO:0000313" key="2">
    <source>
        <dbReference type="Proteomes" id="UP001295684"/>
    </source>
</evidence>
<organism evidence="1 2">
    <name type="scientific">Euplotes crassus</name>
    <dbReference type="NCBI Taxonomy" id="5936"/>
    <lineage>
        <taxon>Eukaryota</taxon>
        <taxon>Sar</taxon>
        <taxon>Alveolata</taxon>
        <taxon>Ciliophora</taxon>
        <taxon>Intramacronucleata</taxon>
        <taxon>Spirotrichea</taxon>
        <taxon>Hypotrichia</taxon>
        <taxon>Euplotida</taxon>
        <taxon>Euplotidae</taxon>
        <taxon>Moneuplotes</taxon>
    </lineage>
</organism>
<sequence>MKDFLGICGGDLWCSFERGGGWEGVMLEGVKGFWGELMGVGDVVGMVVLGGCGGCGGGFRVLGSCEICGFLLGINFLEDLCFRRSQPS</sequence>
<protein>
    <submittedName>
        <fullName evidence="1">Uncharacterized protein</fullName>
    </submittedName>
</protein>
<accession>A0AAD1U400</accession>
<comment type="caution">
    <text evidence="1">The sequence shown here is derived from an EMBL/GenBank/DDBJ whole genome shotgun (WGS) entry which is preliminary data.</text>
</comment>